<protein>
    <submittedName>
        <fullName evidence="2">Uncharacterized protein</fullName>
    </submittedName>
</protein>
<feature type="transmembrane region" description="Helical" evidence="1">
    <location>
        <begin position="88"/>
        <end position="114"/>
    </location>
</feature>
<feature type="transmembrane region" description="Helical" evidence="1">
    <location>
        <begin position="142"/>
        <end position="162"/>
    </location>
</feature>
<keyword evidence="3" id="KW-1185">Reference proteome</keyword>
<sequence>MPFVDVAYGYLAFLFLLAMLLERKHAFSHGKNLLATLNVTLLFFVLYKCLDYYQLYKMAQIFGVSITFDGLLKLMSTNKWEAFKNMAVLLLPFLFLFKKLSANVVLTFAALTLVKWDVIERLYNKIAYPNITKSYYQPEYSVFHVLNYGCLFIAIYALLFLLKRLPHQAK</sequence>
<keyword evidence="1" id="KW-0812">Transmembrane</keyword>
<dbReference type="RefSeq" id="WP_379012254.1">
    <property type="nucleotide sequence ID" value="NZ_JBHSDC010000002.1"/>
</dbReference>
<feature type="transmembrane region" description="Helical" evidence="1">
    <location>
        <begin position="59"/>
        <end position="76"/>
    </location>
</feature>
<feature type="transmembrane region" description="Helical" evidence="1">
    <location>
        <begin position="33"/>
        <end position="53"/>
    </location>
</feature>
<keyword evidence="1" id="KW-1133">Transmembrane helix</keyword>
<evidence type="ECO:0000256" key="1">
    <source>
        <dbReference type="SAM" id="Phobius"/>
    </source>
</evidence>
<proteinExistence type="predicted"/>
<organism evidence="2 3">
    <name type="scientific">Parasediminibacterium paludis</name>
    <dbReference type="NCBI Taxonomy" id="908966"/>
    <lineage>
        <taxon>Bacteria</taxon>
        <taxon>Pseudomonadati</taxon>
        <taxon>Bacteroidota</taxon>
        <taxon>Chitinophagia</taxon>
        <taxon>Chitinophagales</taxon>
        <taxon>Chitinophagaceae</taxon>
        <taxon>Parasediminibacterium</taxon>
    </lineage>
</organism>
<evidence type="ECO:0000313" key="3">
    <source>
        <dbReference type="Proteomes" id="UP001595906"/>
    </source>
</evidence>
<gene>
    <name evidence="2" type="ORF">ACFOW1_03130</name>
</gene>
<comment type="caution">
    <text evidence="2">The sequence shown here is derived from an EMBL/GenBank/DDBJ whole genome shotgun (WGS) entry which is preliminary data.</text>
</comment>
<name>A0ABV8PTE8_9BACT</name>
<keyword evidence="1" id="KW-0472">Membrane</keyword>
<evidence type="ECO:0000313" key="2">
    <source>
        <dbReference type="EMBL" id="MFC4230869.1"/>
    </source>
</evidence>
<accession>A0ABV8PTE8</accession>
<dbReference type="Proteomes" id="UP001595906">
    <property type="component" value="Unassembled WGS sequence"/>
</dbReference>
<dbReference type="EMBL" id="JBHSDC010000002">
    <property type="protein sequence ID" value="MFC4230869.1"/>
    <property type="molecule type" value="Genomic_DNA"/>
</dbReference>
<reference evidence="3" key="1">
    <citation type="journal article" date="2019" name="Int. J. Syst. Evol. Microbiol.">
        <title>The Global Catalogue of Microorganisms (GCM) 10K type strain sequencing project: providing services to taxonomists for standard genome sequencing and annotation.</title>
        <authorList>
            <consortium name="The Broad Institute Genomics Platform"/>
            <consortium name="The Broad Institute Genome Sequencing Center for Infectious Disease"/>
            <person name="Wu L."/>
            <person name="Ma J."/>
        </authorList>
    </citation>
    <scope>NUCLEOTIDE SEQUENCE [LARGE SCALE GENOMIC DNA]</scope>
    <source>
        <strain evidence="3">CECT 8010</strain>
    </source>
</reference>
<feature type="transmembrane region" description="Helical" evidence="1">
    <location>
        <begin position="6"/>
        <end position="21"/>
    </location>
</feature>